<comment type="caution">
    <text evidence="4">The sequence shown here is derived from an EMBL/GenBank/DDBJ whole genome shotgun (WGS) entry which is preliminary data.</text>
</comment>
<organism evidence="4 5">
    <name type="scientific">Mycena chlorophos</name>
    <name type="common">Agaric fungus</name>
    <name type="synonym">Agaricus chlorophos</name>
    <dbReference type="NCBI Taxonomy" id="658473"/>
    <lineage>
        <taxon>Eukaryota</taxon>
        <taxon>Fungi</taxon>
        <taxon>Dikarya</taxon>
        <taxon>Basidiomycota</taxon>
        <taxon>Agaricomycotina</taxon>
        <taxon>Agaricomycetes</taxon>
        <taxon>Agaricomycetidae</taxon>
        <taxon>Agaricales</taxon>
        <taxon>Marasmiineae</taxon>
        <taxon>Mycenaceae</taxon>
        <taxon>Mycena</taxon>
    </lineage>
</organism>
<keyword evidence="1 2" id="KW-0175">Coiled coil</keyword>
<sequence>MRERRTAARASRGDNAPYATGRTKAEIQLRHAEERVEREEKIVQGLEVQLLVVQRWQPHWPEYQAAEALALKFQFKRVLDRLELLIIQRLLEFTKMNQSGTSYNLRMHLSKSMQVRSKTIRSAIVDFNRVGALQDLPVPPLDWEDVVEITFLSDFDLLRDHSADIRNCRWARPAYRTLMHRYFKTVRAREEIIRLNVEIRRVLTWMQAVISDRLSCFLPPPCSVPSLIRRVNRLHSPQHHSTSSAAREMGGTNGRRAQLQAMQAKNRERYAAIPEAAEKENDEVPAAHLHQTNTRRPSLRSQLESAQEELTSAHNALSAAEALRQDHERAIAAHEHTISTLRRRLEQSQSQIDLLTSQLADLKEQAEELASELGLLYDGMKKESAKVTRLKRDREKAKDVAGSREAVLVQELAEKNASIELQRRHNSTLDTQLAQAKLVADEHRAKTKAIQAEREKYKKQAQRAKTSLERTRKTLKALQNWDPMDAQNHNMYGSHTRRLMRQLDGVSVSSKHVAAINA</sequence>
<feature type="region of interest" description="Disordered" evidence="3">
    <location>
        <begin position="1"/>
        <end position="20"/>
    </location>
</feature>
<dbReference type="AlphaFoldDB" id="A0A8H6SB79"/>
<gene>
    <name evidence="4" type="ORF">HMN09_01115300</name>
</gene>
<evidence type="ECO:0000256" key="2">
    <source>
        <dbReference type="SAM" id="Coils"/>
    </source>
</evidence>
<proteinExistence type="predicted"/>
<feature type="coiled-coil region" evidence="2">
    <location>
        <begin position="22"/>
        <end position="49"/>
    </location>
</feature>
<reference evidence="4" key="1">
    <citation type="submission" date="2020-05" db="EMBL/GenBank/DDBJ databases">
        <title>Mycena genomes resolve the evolution of fungal bioluminescence.</title>
        <authorList>
            <person name="Tsai I.J."/>
        </authorList>
    </citation>
    <scope>NUCLEOTIDE SEQUENCE</scope>
    <source>
        <strain evidence="4">110903Hualien_Pintung</strain>
    </source>
</reference>
<evidence type="ECO:0000313" key="4">
    <source>
        <dbReference type="EMBL" id="KAF7295733.1"/>
    </source>
</evidence>
<dbReference type="Proteomes" id="UP000613580">
    <property type="component" value="Unassembled WGS sequence"/>
</dbReference>
<dbReference type="EMBL" id="JACAZE010000018">
    <property type="protein sequence ID" value="KAF7295733.1"/>
    <property type="molecule type" value="Genomic_DNA"/>
</dbReference>
<dbReference type="OrthoDB" id="2676448at2759"/>
<dbReference type="PANTHER" id="PTHR32083">
    <property type="entry name" value="CILIA AND FLAGELLA-ASSOCIATED PROTEIN 58-RELATED"/>
    <property type="match status" value="1"/>
</dbReference>
<keyword evidence="5" id="KW-1185">Reference proteome</keyword>
<evidence type="ECO:0000256" key="1">
    <source>
        <dbReference type="ARBA" id="ARBA00023054"/>
    </source>
</evidence>
<protein>
    <submittedName>
        <fullName evidence="4">Uncharacterized protein</fullName>
    </submittedName>
</protein>
<evidence type="ECO:0000313" key="5">
    <source>
        <dbReference type="Proteomes" id="UP000613580"/>
    </source>
</evidence>
<feature type="coiled-coil region" evidence="2">
    <location>
        <begin position="440"/>
        <end position="478"/>
    </location>
</feature>
<evidence type="ECO:0000256" key="3">
    <source>
        <dbReference type="SAM" id="MobiDB-lite"/>
    </source>
</evidence>
<name>A0A8H6SB79_MYCCL</name>
<dbReference type="Gene3D" id="1.10.287.1490">
    <property type="match status" value="1"/>
</dbReference>
<feature type="region of interest" description="Disordered" evidence="3">
    <location>
        <begin position="279"/>
        <end position="298"/>
    </location>
</feature>
<accession>A0A8H6SB79</accession>